<keyword evidence="2" id="KW-0732">Signal</keyword>
<gene>
    <name evidence="3" type="ORF">SNEC2469_LOCUS13147</name>
</gene>
<accession>A0A812S5E3</accession>
<dbReference type="EMBL" id="CAJNJA010020964">
    <property type="protein sequence ID" value="CAE7467661.1"/>
    <property type="molecule type" value="Genomic_DNA"/>
</dbReference>
<dbReference type="AlphaFoldDB" id="A0A812S5E3"/>
<keyword evidence="4" id="KW-1185">Reference proteome</keyword>
<protein>
    <recommendedName>
        <fullName evidence="5">Altered inheritance of mitochondria protein 24, mitochondrial</fullName>
    </recommendedName>
</protein>
<feature type="chain" id="PRO_5032267295" description="Altered inheritance of mitochondria protein 24, mitochondrial" evidence="2">
    <location>
        <begin position="22"/>
        <end position="329"/>
    </location>
</feature>
<comment type="caution">
    <text evidence="3">The sequence shown here is derived from an EMBL/GenBank/DDBJ whole genome shotgun (WGS) entry which is preliminary data.</text>
</comment>
<feature type="transmembrane region" description="Helical" evidence="1">
    <location>
        <begin position="98"/>
        <end position="120"/>
    </location>
</feature>
<reference evidence="3" key="1">
    <citation type="submission" date="2021-02" db="EMBL/GenBank/DDBJ databases">
        <authorList>
            <person name="Dougan E. K."/>
            <person name="Rhodes N."/>
            <person name="Thang M."/>
            <person name="Chan C."/>
        </authorList>
    </citation>
    <scope>NUCLEOTIDE SEQUENCE</scope>
</reference>
<evidence type="ECO:0000256" key="2">
    <source>
        <dbReference type="SAM" id="SignalP"/>
    </source>
</evidence>
<proteinExistence type="predicted"/>
<evidence type="ECO:0000313" key="4">
    <source>
        <dbReference type="Proteomes" id="UP000601435"/>
    </source>
</evidence>
<keyword evidence="1" id="KW-0812">Transmembrane</keyword>
<organism evidence="3 4">
    <name type="scientific">Symbiodinium necroappetens</name>
    <dbReference type="NCBI Taxonomy" id="1628268"/>
    <lineage>
        <taxon>Eukaryota</taxon>
        <taxon>Sar</taxon>
        <taxon>Alveolata</taxon>
        <taxon>Dinophyceae</taxon>
        <taxon>Suessiales</taxon>
        <taxon>Symbiodiniaceae</taxon>
        <taxon>Symbiodinium</taxon>
    </lineage>
</organism>
<evidence type="ECO:0000313" key="3">
    <source>
        <dbReference type="EMBL" id="CAE7467661.1"/>
    </source>
</evidence>
<evidence type="ECO:0008006" key="5">
    <source>
        <dbReference type="Google" id="ProtNLM"/>
    </source>
</evidence>
<dbReference type="OrthoDB" id="429821at2759"/>
<dbReference type="Proteomes" id="UP000601435">
    <property type="component" value="Unassembled WGS sequence"/>
</dbReference>
<name>A0A812S5E3_9DINO</name>
<sequence>MEKHFSVVCLALALVWKLASAESCSNAVTDEEVLPEASFLQVNQNITQTSYLQLNQSLTRPQAAELHALRPADPSEVMSLAFMESYVRSERSMSFGSVFLDIAIIVLVVFLIFTCCNAIFKPSPTRAQSDPFLVEKSGAAAELLTSRAVPLPVLCSEFVMSSEARFTIDMAHITNAVQSFPINLPTGKKILEATVQQGGIISITDVQQTNHMMLRASAAGGRKLLTIMDGSGAYFGKVSVEPEGIGVILHHKQSPCCQIKTTDLSSFCMEFSTLADRRSVIARSIKREDKRGGEELRIQVSPQHDAVLMLGCVLGIILLEPEMMKMAIA</sequence>
<feature type="signal peptide" evidence="2">
    <location>
        <begin position="1"/>
        <end position="21"/>
    </location>
</feature>
<keyword evidence="1" id="KW-0472">Membrane</keyword>
<keyword evidence="1" id="KW-1133">Transmembrane helix</keyword>
<evidence type="ECO:0000256" key="1">
    <source>
        <dbReference type="SAM" id="Phobius"/>
    </source>
</evidence>